<dbReference type="Pfam" id="PF00251">
    <property type="entry name" value="Glyco_hydro_32N"/>
    <property type="match status" value="1"/>
</dbReference>
<evidence type="ECO:0000313" key="7">
    <source>
        <dbReference type="EMBL" id="MQM17498.1"/>
    </source>
</evidence>
<dbReference type="GO" id="GO:0005975">
    <property type="term" value="P:carbohydrate metabolic process"/>
    <property type="evidence" value="ECO:0007669"/>
    <property type="project" value="InterPro"/>
</dbReference>
<dbReference type="SUPFAM" id="SSF75005">
    <property type="entry name" value="Arabinanase/levansucrase/invertase"/>
    <property type="match status" value="1"/>
</dbReference>
<dbReference type="InterPro" id="IPR050551">
    <property type="entry name" value="Fructan_Metab_Enzymes"/>
</dbReference>
<dbReference type="OrthoDB" id="202537at2759"/>
<accession>A0A843XDI6</accession>
<dbReference type="AlphaFoldDB" id="A0A843XDI6"/>
<protein>
    <recommendedName>
        <fullName evidence="6">Glycosyl hydrolase family 32 N-terminal domain-containing protein</fullName>
    </recommendedName>
</protein>
<dbReference type="InterPro" id="IPR013148">
    <property type="entry name" value="Glyco_hydro_32_N"/>
</dbReference>
<dbReference type="SMART" id="SM00640">
    <property type="entry name" value="Glyco_32"/>
    <property type="match status" value="1"/>
</dbReference>
<evidence type="ECO:0000256" key="4">
    <source>
        <dbReference type="ARBA" id="ARBA00023295"/>
    </source>
</evidence>
<gene>
    <name evidence="7" type="ORF">Taro_050471</name>
</gene>
<dbReference type="PANTHER" id="PTHR31953">
    <property type="entry name" value="BETA-FRUCTOFURANOSIDASE, INSOLUBLE ISOENZYME CWINV1-RELATED"/>
    <property type="match status" value="1"/>
</dbReference>
<feature type="domain" description="Glycosyl hydrolase family 32 N-terminal" evidence="6">
    <location>
        <begin position="54"/>
        <end position="368"/>
    </location>
</feature>
<sequence length="427" mass="48477">MGVSEVLQRWVLPMVLLLLGAGGNRPAYASHRVHTMYQNYEPAQVSQRHRTGYHFQPIKNWINGPMYYNGVYHLFYQYNPKGAVWGNIVWAHSVSTDLINWIPVEPAIYPSKPFDINGCWSGSATILPGKRPAILYTGIDPENRQAQNIAFPKNLSDPFLREWDKPDYNPVIVPDAGINASAFRDPTTAWVGEDGTWRLLVGSRRKHRGMAVLYRSRDFVRWDKAKHPLHSSAGTGMWECPDFFPVSLRSNYGMDTSVVGGGVKHVLKVSLDVTRYEYYTVGRYFPDVDRYVPDNSSADDHTGLRYDYGNFYASKTFFDPAKNRRILWGWSNESDSRDSDVGKGWAGVQAIPRTVWLSKDGKQLLQWPVEELETLRGKRVEAHNVKLVKGGPFEVGGILASQVSPPKHFLHHRRSLTLGSSTFFIDD</sequence>
<name>A0A843XDI6_COLES</name>
<dbReference type="Proteomes" id="UP000652761">
    <property type="component" value="Unassembled WGS sequence"/>
</dbReference>
<evidence type="ECO:0000256" key="1">
    <source>
        <dbReference type="ARBA" id="ARBA00009902"/>
    </source>
</evidence>
<organism evidence="7 8">
    <name type="scientific">Colocasia esculenta</name>
    <name type="common">Wild taro</name>
    <name type="synonym">Arum esculentum</name>
    <dbReference type="NCBI Taxonomy" id="4460"/>
    <lineage>
        <taxon>Eukaryota</taxon>
        <taxon>Viridiplantae</taxon>
        <taxon>Streptophyta</taxon>
        <taxon>Embryophyta</taxon>
        <taxon>Tracheophyta</taxon>
        <taxon>Spermatophyta</taxon>
        <taxon>Magnoliopsida</taxon>
        <taxon>Liliopsida</taxon>
        <taxon>Araceae</taxon>
        <taxon>Aroideae</taxon>
        <taxon>Colocasieae</taxon>
        <taxon>Colocasia</taxon>
    </lineage>
</organism>
<dbReference type="Gene3D" id="2.115.10.20">
    <property type="entry name" value="Glycosyl hydrolase domain, family 43"/>
    <property type="match status" value="1"/>
</dbReference>
<dbReference type="EMBL" id="NMUH01007585">
    <property type="protein sequence ID" value="MQM17498.1"/>
    <property type="molecule type" value="Genomic_DNA"/>
</dbReference>
<evidence type="ECO:0000256" key="3">
    <source>
        <dbReference type="ARBA" id="ARBA00023180"/>
    </source>
</evidence>
<evidence type="ECO:0000313" key="8">
    <source>
        <dbReference type="Proteomes" id="UP000652761"/>
    </source>
</evidence>
<dbReference type="InterPro" id="IPR023296">
    <property type="entry name" value="Glyco_hydro_beta-prop_sf"/>
</dbReference>
<evidence type="ECO:0000259" key="6">
    <source>
        <dbReference type="Pfam" id="PF00251"/>
    </source>
</evidence>
<keyword evidence="3" id="KW-0325">Glycoprotein</keyword>
<dbReference type="InterPro" id="IPR001362">
    <property type="entry name" value="Glyco_hydro_32"/>
</dbReference>
<dbReference type="GO" id="GO:0004553">
    <property type="term" value="F:hydrolase activity, hydrolyzing O-glycosyl compounds"/>
    <property type="evidence" value="ECO:0007669"/>
    <property type="project" value="InterPro"/>
</dbReference>
<evidence type="ECO:0000256" key="5">
    <source>
        <dbReference type="SAM" id="SignalP"/>
    </source>
</evidence>
<dbReference type="CDD" id="cd18624">
    <property type="entry name" value="GH32_Fruct1-like"/>
    <property type="match status" value="1"/>
</dbReference>
<feature type="signal peptide" evidence="5">
    <location>
        <begin position="1"/>
        <end position="29"/>
    </location>
</feature>
<keyword evidence="8" id="KW-1185">Reference proteome</keyword>
<reference evidence="7" key="1">
    <citation type="submission" date="2017-07" db="EMBL/GenBank/DDBJ databases">
        <title>Taro Niue Genome Assembly and Annotation.</title>
        <authorList>
            <person name="Atibalentja N."/>
            <person name="Keating K."/>
            <person name="Fields C.J."/>
        </authorList>
    </citation>
    <scope>NUCLEOTIDE SEQUENCE</scope>
    <source>
        <strain evidence="7">Niue_2</strain>
        <tissue evidence="7">Leaf</tissue>
    </source>
</reference>
<comment type="similarity">
    <text evidence="1">Belongs to the glycosyl hydrolase 32 family.</text>
</comment>
<keyword evidence="4" id="KW-0326">Glycosidase</keyword>
<proteinExistence type="inferred from homology"/>
<dbReference type="FunFam" id="2.115.10.20:FF:000001">
    <property type="entry name" value="Beta-fructofuranosidase, insoluble isoenzyme CWINV1"/>
    <property type="match status" value="1"/>
</dbReference>
<keyword evidence="5" id="KW-0732">Signal</keyword>
<comment type="caution">
    <text evidence="7">The sequence shown here is derived from an EMBL/GenBank/DDBJ whole genome shotgun (WGS) entry which is preliminary data.</text>
</comment>
<feature type="chain" id="PRO_5032787047" description="Glycosyl hydrolase family 32 N-terminal domain-containing protein" evidence="5">
    <location>
        <begin position="30"/>
        <end position="427"/>
    </location>
</feature>
<keyword evidence="2" id="KW-0378">Hydrolase</keyword>
<evidence type="ECO:0000256" key="2">
    <source>
        <dbReference type="ARBA" id="ARBA00022801"/>
    </source>
</evidence>